<name>J9GQN7_9ZZZZ</name>
<protein>
    <submittedName>
        <fullName evidence="1">Uncharacterized protein</fullName>
    </submittedName>
</protein>
<comment type="caution">
    <text evidence="1">The sequence shown here is derived from an EMBL/GenBank/DDBJ whole genome shotgun (WGS) entry which is preliminary data.</text>
</comment>
<gene>
    <name evidence="1" type="ORF">EVA_01764</name>
</gene>
<feature type="non-terminal residue" evidence="1">
    <location>
        <position position="88"/>
    </location>
</feature>
<dbReference type="Gene3D" id="3.40.50.450">
    <property type="match status" value="1"/>
</dbReference>
<evidence type="ECO:0000313" key="1">
    <source>
        <dbReference type="EMBL" id="EJX10129.1"/>
    </source>
</evidence>
<proteinExistence type="predicted"/>
<sequence>MNETLATLMLSLLPGLTRPQALALLRYYGSAEAAFADNHSPSELWARLQQSREGYSEARARAEKELVFCEQHHIQVFPFTSDDYPLLL</sequence>
<dbReference type="EMBL" id="AMCI01000247">
    <property type="protein sequence ID" value="EJX10129.1"/>
    <property type="molecule type" value="Genomic_DNA"/>
</dbReference>
<accession>J9GQN7</accession>
<organism evidence="1">
    <name type="scientific">gut metagenome</name>
    <dbReference type="NCBI Taxonomy" id="749906"/>
    <lineage>
        <taxon>unclassified sequences</taxon>
        <taxon>metagenomes</taxon>
        <taxon>organismal metagenomes</taxon>
    </lineage>
</organism>
<reference evidence="1" key="1">
    <citation type="journal article" date="2012" name="PLoS ONE">
        <title>Gene sets for utilization of primary and secondary nutrition supplies in the distal gut of endangered iberian lynx.</title>
        <authorList>
            <person name="Alcaide M."/>
            <person name="Messina E."/>
            <person name="Richter M."/>
            <person name="Bargiela R."/>
            <person name="Peplies J."/>
            <person name="Huws S.A."/>
            <person name="Newbold C.J."/>
            <person name="Golyshin P.N."/>
            <person name="Simon M.A."/>
            <person name="Lopez G."/>
            <person name="Yakimov M.M."/>
            <person name="Ferrer M."/>
        </authorList>
    </citation>
    <scope>NUCLEOTIDE SEQUENCE</scope>
</reference>
<dbReference type="AlphaFoldDB" id="J9GQN7"/>